<dbReference type="HAMAP" id="MF_01151">
    <property type="entry name" value="GrpE"/>
    <property type="match status" value="1"/>
</dbReference>
<dbReference type="PANTHER" id="PTHR21237:SF23">
    <property type="entry name" value="GRPE PROTEIN HOMOLOG, MITOCHONDRIAL"/>
    <property type="match status" value="1"/>
</dbReference>
<dbReference type="Proteomes" id="UP000216446">
    <property type="component" value="Unassembled WGS sequence"/>
</dbReference>
<dbReference type="OrthoDB" id="9812586at2"/>
<feature type="compositionally biased region" description="Basic and acidic residues" evidence="6">
    <location>
        <begin position="36"/>
        <end position="48"/>
    </location>
</feature>
<feature type="compositionally biased region" description="Low complexity" evidence="6">
    <location>
        <begin position="14"/>
        <end position="34"/>
    </location>
</feature>
<dbReference type="GO" id="GO:0042803">
    <property type="term" value="F:protein homodimerization activity"/>
    <property type="evidence" value="ECO:0007669"/>
    <property type="project" value="InterPro"/>
</dbReference>
<evidence type="ECO:0000313" key="8">
    <source>
        <dbReference type="Proteomes" id="UP000216446"/>
    </source>
</evidence>
<dbReference type="SUPFAM" id="SSF51064">
    <property type="entry name" value="Head domain of nucleotide exchange factor GrpE"/>
    <property type="match status" value="1"/>
</dbReference>
<evidence type="ECO:0000256" key="3">
    <source>
        <dbReference type="HAMAP-Rule" id="MF_01151"/>
    </source>
</evidence>
<evidence type="ECO:0000256" key="2">
    <source>
        <dbReference type="ARBA" id="ARBA00023186"/>
    </source>
</evidence>
<dbReference type="GO" id="GO:0051087">
    <property type="term" value="F:protein-folding chaperone binding"/>
    <property type="evidence" value="ECO:0007669"/>
    <property type="project" value="InterPro"/>
</dbReference>
<dbReference type="SUPFAM" id="SSF58014">
    <property type="entry name" value="Coiled-coil domain of nucleotide exchange factor GrpE"/>
    <property type="match status" value="1"/>
</dbReference>
<dbReference type="InterPro" id="IPR009012">
    <property type="entry name" value="GrpE_head"/>
</dbReference>
<dbReference type="InterPro" id="IPR013805">
    <property type="entry name" value="GrpE_CC"/>
</dbReference>
<sequence length="223" mass="24554">MPTDPNVPTSGPLAPEAQPAGTPPAGAQQDGPGASVRDDVRNQMKQDDPADVAVNAVDELAEQATEMERLREENKSLQDQLLRRAAEFQNYRRRTDEQRSADEARARDSILVPFLEIYDDLRRSLDASRRQGKQDGEGTSPAFEALAEGIELVFKKYGSTLEKMCVERIEATGQPFSEDLHEAMMQQPAPDADTPSGTVLAEIQPGYRIGDRILRHARVIVAG</sequence>
<dbReference type="GO" id="GO:0006457">
    <property type="term" value="P:protein folding"/>
    <property type="evidence" value="ECO:0007669"/>
    <property type="project" value="InterPro"/>
</dbReference>
<dbReference type="CDD" id="cd00446">
    <property type="entry name" value="GrpE"/>
    <property type="match status" value="1"/>
</dbReference>
<keyword evidence="8" id="KW-1185">Reference proteome</keyword>
<keyword evidence="3 4" id="KW-0346">Stress response</keyword>
<dbReference type="InterPro" id="IPR000740">
    <property type="entry name" value="GrpE"/>
</dbReference>
<dbReference type="Gene3D" id="2.30.22.10">
    <property type="entry name" value="Head domain of nucleotide exchange factor GrpE"/>
    <property type="match status" value="1"/>
</dbReference>
<keyword evidence="2 3" id="KW-0143">Chaperone</keyword>
<dbReference type="InParanoid" id="A0A259TVZ3"/>
<name>A0A259TVZ3_9BACT</name>
<comment type="subunit">
    <text evidence="3">Homodimer.</text>
</comment>
<evidence type="ECO:0000256" key="4">
    <source>
        <dbReference type="RuleBase" id="RU000639"/>
    </source>
</evidence>
<evidence type="ECO:0000256" key="1">
    <source>
        <dbReference type="ARBA" id="ARBA00009054"/>
    </source>
</evidence>
<evidence type="ECO:0000256" key="6">
    <source>
        <dbReference type="SAM" id="MobiDB-lite"/>
    </source>
</evidence>
<dbReference type="RefSeq" id="WP_094545653.1">
    <property type="nucleotide sequence ID" value="NZ_MQWB01000001.1"/>
</dbReference>
<organism evidence="7 8">
    <name type="scientific">Rubricoccus marinus</name>
    <dbReference type="NCBI Taxonomy" id="716817"/>
    <lineage>
        <taxon>Bacteria</taxon>
        <taxon>Pseudomonadati</taxon>
        <taxon>Rhodothermota</taxon>
        <taxon>Rhodothermia</taxon>
        <taxon>Rhodothermales</taxon>
        <taxon>Rubricoccaceae</taxon>
        <taxon>Rubricoccus</taxon>
    </lineage>
</organism>
<keyword evidence="3" id="KW-0963">Cytoplasm</keyword>
<accession>A0A259TVZ3</accession>
<dbReference type="GO" id="GO:0051082">
    <property type="term" value="F:unfolded protein binding"/>
    <property type="evidence" value="ECO:0007669"/>
    <property type="project" value="TreeGrafter"/>
</dbReference>
<evidence type="ECO:0000256" key="5">
    <source>
        <dbReference type="RuleBase" id="RU004478"/>
    </source>
</evidence>
<dbReference type="PRINTS" id="PR00773">
    <property type="entry name" value="GRPEPROTEIN"/>
</dbReference>
<dbReference type="FunCoup" id="A0A259TVZ3">
    <property type="interactions" value="465"/>
</dbReference>
<dbReference type="PROSITE" id="PS01071">
    <property type="entry name" value="GRPE"/>
    <property type="match status" value="1"/>
</dbReference>
<dbReference type="EMBL" id="MQWB01000001">
    <property type="protein sequence ID" value="OZC01939.1"/>
    <property type="molecule type" value="Genomic_DNA"/>
</dbReference>
<feature type="region of interest" description="Disordered" evidence="6">
    <location>
        <begin position="1"/>
        <end position="53"/>
    </location>
</feature>
<dbReference type="AlphaFoldDB" id="A0A259TVZ3"/>
<comment type="function">
    <text evidence="3 4">Participates actively in the response to hyperosmotic and heat shock by preventing the aggregation of stress-denatured proteins, in association with DnaK and GrpE. It is the nucleotide exchange factor for DnaK and may function as a thermosensor. Unfolded proteins bind initially to DnaJ; upon interaction with the DnaJ-bound protein, DnaK hydrolyzes its bound ATP, resulting in the formation of a stable complex. GrpE releases ADP from DnaK; ATP binding to DnaK triggers the release of the substrate protein, thus completing the reaction cycle. Several rounds of ATP-dependent interactions between DnaJ, DnaK and GrpE are required for fully efficient folding.</text>
</comment>
<dbReference type="GO" id="GO:0005737">
    <property type="term" value="C:cytoplasm"/>
    <property type="evidence" value="ECO:0007669"/>
    <property type="project" value="UniProtKB-SubCell"/>
</dbReference>
<gene>
    <name evidence="3" type="primary">grpE</name>
    <name evidence="7" type="ORF">BSZ36_02425</name>
</gene>
<dbReference type="GO" id="GO:0000774">
    <property type="term" value="F:adenyl-nucleotide exchange factor activity"/>
    <property type="evidence" value="ECO:0007669"/>
    <property type="project" value="InterPro"/>
</dbReference>
<comment type="subcellular location">
    <subcellularLocation>
        <location evidence="3">Cytoplasm</location>
    </subcellularLocation>
</comment>
<dbReference type="Gene3D" id="3.90.20.20">
    <property type="match status" value="1"/>
</dbReference>
<comment type="caution">
    <text evidence="7">The sequence shown here is derived from an EMBL/GenBank/DDBJ whole genome shotgun (WGS) entry which is preliminary data.</text>
</comment>
<evidence type="ECO:0000313" key="7">
    <source>
        <dbReference type="EMBL" id="OZC01939.1"/>
    </source>
</evidence>
<protein>
    <recommendedName>
        <fullName evidence="3 4">Protein GrpE</fullName>
    </recommendedName>
    <alternativeName>
        <fullName evidence="3">HSP-70 cofactor</fullName>
    </alternativeName>
</protein>
<proteinExistence type="inferred from homology"/>
<dbReference type="PANTHER" id="PTHR21237">
    <property type="entry name" value="GRPE PROTEIN"/>
    <property type="match status" value="1"/>
</dbReference>
<reference evidence="7 8" key="1">
    <citation type="submission" date="2016-11" db="EMBL/GenBank/DDBJ databases">
        <title>Study of marine rhodopsin-containing bacteria.</title>
        <authorList>
            <person name="Yoshizawa S."/>
            <person name="Kumagai Y."/>
            <person name="Kogure K."/>
        </authorList>
    </citation>
    <scope>NUCLEOTIDE SEQUENCE [LARGE SCALE GENOMIC DNA]</scope>
    <source>
        <strain evidence="7 8">SG-29</strain>
    </source>
</reference>
<dbReference type="Pfam" id="PF01025">
    <property type="entry name" value="GrpE"/>
    <property type="match status" value="1"/>
</dbReference>
<comment type="similarity">
    <text evidence="1 3 5">Belongs to the GrpE family.</text>
</comment>